<protein>
    <recommendedName>
        <fullName evidence="5 10">Pyruvate dehydrogenase E1 component subunit beta</fullName>
        <ecNumber evidence="4 10">1.2.4.1</ecNumber>
    </recommendedName>
</protein>
<dbReference type="EMBL" id="JASNJD010000013">
    <property type="protein sequence ID" value="MDK3019297.1"/>
    <property type="molecule type" value="Genomic_DNA"/>
</dbReference>
<dbReference type="NCBIfam" id="NF008854">
    <property type="entry name" value="PRK11892.1"/>
    <property type="match status" value="1"/>
</dbReference>
<keyword evidence="9 10" id="KW-0670">Pyruvate</keyword>
<dbReference type="CDD" id="cd07036">
    <property type="entry name" value="TPP_PYR_E1-PDHc-beta_like"/>
    <property type="match status" value="1"/>
</dbReference>
<gene>
    <name evidence="13" type="ORF">QO033_16575</name>
</gene>
<evidence type="ECO:0000256" key="4">
    <source>
        <dbReference type="ARBA" id="ARBA00012281"/>
    </source>
</evidence>
<dbReference type="InterPro" id="IPR003016">
    <property type="entry name" value="2-oxoA_DH_lipoyl-BS"/>
</dbReference>
<feature type="region of interest" description="Disordered" evidence="11">
    <location>
        <begin position="87"/>
        <end position="131"/>
    </location>
</feature>
<evidence type="ECO:0000256" key="6">
    <source>
        <dbReference type="ARBA" id="ARBA00022823"/>
    </source>
</evidence>
<dbReference type="InterPro" id="IPR005475">
    <property type="entry name" value="Transketolase-like_Pyr-bd"/>
</dbReference>
<dbReference type="SUPFAM" id="SSF52518">
    <property type="entry name" value="Thiamin diphosphate-binding fold (THDP-binding)"/>
    <property type="match status" value="1"/>
</dbReference>
<evidence type="ECO:0000256" key="9">
    <source>
        <dbReference type="ARBA" id="ARBA00023317"/>
    </source>
</evidence>
<dbReference type="Pfam" id="PF02780">
    <property type="entry name" value="Transketolase_C"/>
    <property type="match status" value="1"/>
</dbReference>
<keyword evidence="14" id="KW-1185">Reference proteome</keyword>
<evidence type="ECO:0000256" key="11">
    <source>
        <dbReference type="SAM" id="MobiDB-lite"/>
    </source>
</evidence>
<keyword evidence="6" id="KW-0450">Lipoyl</keyword>
<comment type="function">
    <text evidence="10">The pyruvate dehydrogenase complex catalyzes the overall conversion of pyruvate to acetyl-CoA and CO2.</text>
</comment>
<evidence type="ECO:0000256" key="1">
    <source>
        <dbReference type="ARBA" id="ARBA00001938"/>
    </source>
</evidence>
<dbReference type="NCBIfam" id="NF006667">
    <property type="entry name" value="PRK09212.1"/>
    <property type="match status" value="1"/>
</dbReference>
<dbReference type="CDD" id="cd06849">
    <property type="entry name" value="lipoyl_domain"/>
    <property type="match status" value="1"/>
</dbReference>
<evidence type="ECO:0000256" key="2">
    <source>
        <dbReference type="ARBA" id="ARBA00001964"/>
    </source>
</evidence>
<evidence type="ECO:0000256" key="10">
    <source>
        <dbReference type="RuleBase" id="RU364074"/>
    </source>
</evidence>
<sequence length="456" mass="48874">MATEILMPALSPTMEEGTLAKWLVKEGDTVSSGDILAEIETDKATMEFEAVDEGVVGKILIAEGTEGVKVNTPIAVLLEEGESADDIASAASAPAPAAEAPAPAPAAAPAAAAPRAPEVDLSPDWPEGTPMKTQTVREALRDAMAEEMRADDRVYLMGEEVAEYQGAYKVSQGLLDEFGSKRVIDTPITEHGFAGIAVGAAFGGLKPIVEFMTFNFAMQAIDQIINSAAKTRYMSGGQMDSPMVFRGPNGAAARVGAQHSQDYAAWYMQIPGLKVAMPYSASDAKGLLKTAIRDPNPVIFLENELLYGHSFEVPAMEDFTVPFGKARIWREGKDVTLVSFGAGMQYTLQAAEKLAEEGIDAEVIDLRTLRPMDTDSIVRSVMKTNRCVTVEEGWPQGSVGSYISSVLMQQAFDYLDAPVINCTGKDVPMPYAANLEKLALVTTDEVIAAVKQVTYR</sequence>
<dbReference type="Gene3D" id="3.40.50.920">
    <property type="match status" value="1"/>
</dbReference>
<dbReference type="PROSITE" id="PS50968">
    <property type="entry name" value="BIOTINYL_LIPOYL"/>
    <property type="match status" value="1"/>
</dbReference>
<keyword evidence="8 10" id="KW-0786">Thiamine pyrophosphate</keyword>
<evidence type="ECO:0000313" key="13">
    <source>
        <dbReference type="EMBL" id="MDK3019297.1"/>
    </source>
</evidence>
<dbReference type="Gene3D" id="2.40.50.100">
    <property type="match status" value="1"/>
</dbReference>
<dbReference type="PANTHER" id="PTHR11624:SF96">
    <property type="entry name" value="PYRUVATE DEHYDROGENASE E1 COMPONENT SUBUNIT BETA, MITOCHONDRIAL"/>
    <property type="match status" value="1"/>
</dbReference>
<evidence type="ECO:0000256" key="8">
    <source>
        <dbReference type="ARBA" id="ARBA00023052"/>
    </source>
</evidence>
<dbReference type="Gene3D" id="3.40.50.970">
    <property type="match status" value="1"/>
</dbReference>
<dbReference type="SUPFAM" id="SSF52922">
    <property type="entry name" value="TK C-terminal domain-like"/>
    <property type="match status" value="1"/>
</dbReference>
<dbReference type="InterPro" id="IPR033248">
    <property type="entry name" value="Transketolase_C"/>
</dbReference>
<proteinExistence type="predicted"/>
<feature type="domain" description="Lipoyl-binding" evidence="12">
    <location>
        <begin position="2"/>
        <end position="78"/>
    </location>
</feature>
<dbReference type="SMART" id="SM00861">
    <property type="entry name" value="Transket_pyr"/>
    <property type="match status" value="1"/>
</dbReference>
<dbReference type="EC" id="1.2.4.1" evidence="4 10"/>
<dbReference type="Pfam" id="PF02779">
    <property type="entry name" value="Transket_pyr"/>
    <property type="match status" value="1"/>
</dbReference>
<dbReference type="GO" id="GO:0004739">
    <property type="term" value="F:pyruvate dehydrogenase (acetyl-transferring) activity"/>
    <property type="evidence" value="ECO:0007669"/>
    <property type="project" value="UniProtKB-EC"/>
</dbReference>
<feature type="compositionally biased region" description="Low complexity" evidence="11">
    <location>
        <begin position="88"/>
        <end position="116"/>
    </location>
</feature>
<dbReference type="InterPro" id="IPR011053">
    <property type="entry name" value="Single_hybrid_motif"/>
</dbReference>
<dbReference type="InterPro" id="IPR029061">
    <property type="entry name" value="THDP-binding"/>
</dbReference>
<keyword evidence="7 10" id="KW-0560">Oxidoreductase</keyword>
<evidence type="ECO:0000256" key="7">
    <source>
        <dbReference type="ARBA" id="ARBA00023002"/>
    </source>
</evidence>
<accession>A0ABT7F3V3</accession>
<comment type="subunit">
    <text evidence="3">Heterodimer of an alpha and a beta chain.</text>
</comment>
<comment type="cofactor">
    <cofactor evidence="2 10">
        <name>thiamine diphosphate</name>
        <dbReference type="ChEBI" id="CHEBI:58937"/>
    </cofactor>
</comment>
<comment type="caution">
    <text evidence="13">The sequence shown here is derived from an EMBL/GenBank/DDBJ whole genome shotgun (WGS) entry which is preliminary data.</text>
</comment>
<name>A0ABT7F3V3_9RHOB</name>
<dbReference type="SUPFAM" id="SSF51230">
    <property type="entry name" value="Single hybrid motif"/>
    <property type="match status" value="1"/>
</dbReference>
<evidence type="ECO:0000313" key="14">
    <source>
        <dbReference type="Proteomes" id="UP001243757"/>
    </source>
</evidence>
<dbReference type="RefSeq" id="WP_284482093.1">
    <property type="nucleotide sequence ID" value="NZ_JASNJD010000013.1"/>
</dbReference>
<evidence type="ECO:0000256" key="3">
    <source>
        <dbReference type="ARBA" id="ARBA00011870"/>
    </source>
</evidence>
<dbReference type="InterPro" id="IPR000089">
    <property type="entry name" value="Biotin_lipoyl"/>
</dbReference>
<comment type="catalytic activity">
    <reaction evidence="10">
        <text>N(6)-[(R)-lipoyl]-L-lysyl-[protein] + pyruvate + H(+) = N(6)-[(R)-S(8)-acetyldihydrolipoyl]-L-lysyl-[protein] + CO2</text>
        <dbReference type="Rhea" id="RHEA:19189"/>
        <dbReference type="Rhea" id="RHEA-COMP:10474"/>
        <dbReference type="Rhea" id="RHEA-COMP:10478"/>
        <dbReference type="ChEBI" id="CHEBI:15361"/>
        <dbReference type="ChEBI" id="CHEBI:15378"/>
        <dbReference type="ChEBI" id="CHEBI:16526"/>
        <dbReference type="ChEBI" id="CHEBI:83099"/>
        <dbReference type="ChEBI" id="CHEBI:83111"/>
        <dbReference type="EC" id="1.2.4.1"/>
    </reaction>
</comment>
<evidence type="ECO:0000259" key="12">
    <source>
        <dbReference type="PROSITE" id="PS50968"/>
    </source>
</evidence>
<organism evidence="13 14">
    <name type="scientific">Pseudodonghicola flavimaris</name>
    <dbReference type="NCBI Taxonomy" id="3050036"/>
    <lineage>
        <taxon>Bacteria</taxon>
        <taxon>Pseudomonadati</taxon>
        <taxon>Pseudomonadota</taxon>
        <taxon>Alphaproteobacteria</taxon>
        <taxon>Rhodobacterales</taxon>
        <taxon>Paracoccaceae</taxon>
        <taxon>Pseudodonghicola</taxon>
    </lineage>
</organism>
<dbReference type="PROSITE" id="PS00189">
    <property type="entry name" value="LIPOYL"/>
    <property type="match status" value="1"/>
</dbReference>
<dbReference type="Pfam" id="PF00364">
    <property type="entry name" value="Biotin_lipoyl"/>
    <property type="match status" value="1"/>
</dbReference>
<evidence type="ECO:0000256" key="5">
    <source>
        <dbReference type="ARBA" id="ARBA00016138"/>
    </source>
</evidence>
<dbReference type="InterPro" id="IPR027110">
    <property type="entry name" value="PDHB_mito-type"/>
</dbReference>
<reference evidence="13 14" key="1">
    <citation type="submission" date="2023-05" db="EMBL/GenBank/DDBJ databases">
        <title>Pseudodonghicola sp. nov.</title>
        <authorList>
            <person name="Huang J."/>
        </authorList>
    </citation>
    <scope>NUCLEOTIDE SEQUENCE [LARGE SCALE GENOMIC DNA]</scope>
    <source>
        <strain evidence="13 14">IC7</strain>
    </source>
</reference>
<dbReference type="PANTHER" id="PTHR11624">
    <property type="entry name" value="DEHYDROGENASE RELATED"/>
    <property type="match status" value="1"/>
</dbReference>
<comment type="cofactor">
    <cofactor evidence="1">
        <name>(R)-lipoate</name>
        <dbReference type="ChEBI" id="CHEBI:83088"/>
    </cofactor>
</comment>
<dbReference type="InterPro" id="IPR009014">
    <property type="entry name" value="Transketo_C/PFOR_II"/>
</dbReference>
<dbReference type="Proteomes" id="UP001243757">
    <property type="component" value="Unassembled WGS sequence"/>
</dbReference>